<organism evidence="2 3">
    <name type="scientific">Saccharopolyspora antimicrobica</name>
    <dbReference type="NCBI Taxonomy" id="455193"/>
    <lineage>
        <taxon>Bacteria</taxon>
        <taxon>Bacillati</taxon>
        <taxon>Actinomycetota</taxon>
        <taxon>Actinomycetes</taxon>
        <taxon>Pseudonocardiales</taxon>
        <taxon>Pseudonocardiaceae</taxon>
        <taxon>Saccharopolyspora</taxon>
    </lineage>
</organism>
<keyword evidence="4" id="KW-1185">Reference proteome</keyword>
<protein>
    <submittedName>
        <fullName evidence="2">Uncharacterized protein</fullName>
    </submittedName>
</protein>
<dbReference type="EMBL" id="FOUP01000001">
    <property type="protein sequence ID" value="SFM53929.1"/>
    <property type="molecule type" value="Genomic_DNA"/>
</dbReference>
<evidence type="ECO:0000313" key="2">
    <source>
        <dbReference type="EMBL" id="SFM53929.1"/>
    </source>
</evidence>
<name>A0A1I4RP37_9PSEU</name>
<gene>
    <name evidence="1" type="ORF">ATL45_6357</name>
    <name evidence="2" type="ORF">SAMN05421805_101634</name>
</gene>
<reference evidence="2 3" key="1">
    <citation type="submission" date="2016-10" db="EMBL/GenBank/DDBJ databases">
        <authorList>
            <person name="de Groot N.N."/>
        </authorList>
    </citation>
    <scope>NUCLEOTIDE SEQUENCE [LARGE SCALE GENOMIC DNA]</scope>
    <source>
        <strain evidence="2 3">CPCC 201259</strain>
    </source>
</reference>
<dbReference type="EMBL" id="RBXX01000002">
    <property type="protein sequence ID" value="RKT87934.1"/>
    <property type="molecule type" value="Genomic_DNA"/>
</dbReference>
<evidence type="ECO:0000313" key="3">
    <source>
        <dbReference type="Proteomes" id="UP000199398"/>
    </source>
</evidence>
<dbReference type="STRING" id="455193.SAMN05421805_101634"/>
<evidence type="ECO:0000313" key="1">
    <source>
        <dbReference type="EMBL" id="RKT87934.1"/>
    </source>
</evidence>
<dbReference type="Proteomes" id="UP000199398">
    <property type="component" value="Unassembled WGS sequence"/>
</dbReference>
<proteinExistence type="predicted"/>
<dbReference type="AlphaFoldDB" id="A0A1I4RP37"/>
<accession>A0A1I4RP37</accession>
<reference evidence="1 4" key="2">
    <citation type="submission" date="2018-10" db="EMBL/GenBank/DDBJ databases">
        <title>Sequencing the genomes of 1000 actinobacteria strains.</title>
        <authorList>
            <person name="Klenk H.-P."/>
        </authorList>
    </citation>
    <scope>NUCLEOTIDE SEQUENCE [LARGE SCALE GENOMIC DNA]</scope>
    <source>
        <strain evidence="1 4">DSM 45119</strain>
    </source>
</reference>
<dbReference type="Proteomes" id="UP000270697">
    <property type="component" value="Unassembled WGS sequence"/>
</dbReference>
<evidence type="ECO:0000313" key="4">
    <source>
        <dbReference type="Proteomes" id="UP000270697"/>
    </source>
</evidence>
<sequence>MSHRRQAGTMRRRLIADAHHTAADRPHSVVLPSSDPSLRFEVELVVECQWTGAGAAPPSAREIAAEGITQRAESLSRSHALTECQRLHGKLAIALMRWERVGNTEISARAHCAAVTAEPELVSAVAAREDAARRRLVLSWQHEQREHTAARLRPLIVDPLRATAWWFADNQEKIDKLSEVAREFQELQSLLSPTVDDDTAGRLVDEFLLGEDIAEKQRLLLHLQKVFGEGNRSDLVERIDSVIRNAAGEPESS</sequence>